<organism evidence="1 2">
    <name type="scientific">Fusarium decemcellulare</name>
    <dbReference type="NCBI Taxonomy" id="57161"/>
    <lineage>
        <taxon>Eukaryota</taxon>
        <taxon>Fungi</taxon>
        <taxon>Dikarya</taxon>
        <taxon>Ascomycota</taxon>
        <taxon>Pezizomycotina</taxon>
        <taxon>Sordariomycetes</taxon>
        <taxon>Hypocreomycetidae</taxon>
        <taxon>Hypocreales</taxon>
        <taxon>Nectriaceae</taxon>
        <taxon>Fusarium</taxon>
        <taxon>Fusarium decemcellulare species complex</taxon>
    </lineage>
</organism>
<proteinExistence type="predicted"/>
<reference evidence="1" key="1">
    <citation type="submission" date="2022-08" db="EMBL/GenBank/DDBJ databases">
        <title>Genome Sequence of Fusarium decemcellulare.</title>
        <authorList>
            <person name="Buettner E."/>
        </authorList>
    </citation>
    <scope>NUCLEOTIDE SEQUENCE</scope>
    <source>
        <strain evidence="1">Babe19</strain>
    </source>
</reference>
<keyword evidence="2" id="KW-1185">Reference proteome</keyword>
<accession>A0ACC1SLQ4</accession>
<name>A0ACC1SLQ4_9HYPO</name>
<protein>
    <submittedName>
        <fullName evidence="1">Uncharacterized protein</fullName>
    </submittedName>
</protein>
<sequence length="326" mass="36098">MTTQRIDIDPRGDTLVILQKEGPSQPASPQAASSDSVASLPELHLLCSKKHLTTASARAHRMFESGFSESTPDETDGFYHWKFEPIFDPKAFEIVLKIIHGKTRDIPRLVNTGLLAAIAAVVDDLGCHEAVWFFAQGWIKSSKQRIPDGMCKELAEYILLSFVFEDSKIFEESTRMAIKSSFGSVSTFGLPILPKVLSLIEKERQKALNNLIGGLYRIEKQLLSKELGCSPGCRAMLLGALIQEMAANSLHSPRLSKPFGLLSVNTVVESLKKYHSPAYYGPEQEKCPGKHYGEWRKHEPYGHSSSLRFGEVLPGEVLPKEVGSKG</sequence>
<comment type="caution">
    <text evidence="1">The sequence shown here is derived from an EMBL/GenBank/DDBJ whole genome shotgun (WGS) entry which is preliminary data.</text>
</comment>
<evidence type="ECO:0000313" key="1">
    <source>
        <dbReference type="EMBL" id="KAJ3542255.1"/>
    </source>
</evidence>
<evidence type="ECO:0000313" key="2">
    <source>
        <dbReference type="Proteomes" id="UP001148629"/>
    </source>
</evidence>
<dbReference type="EMBL" id="JANRMS010000305">
    <property type="protein sequence ID" value="KAJ3542255.1"/>
    <property type="molecule type" value="Genomic_DNA"/>
</dbReference>
<gene>
    <name evidence="1" type="ORF">NM208_g4198</name>
</gene>
<dbReference type="Proteomes" id="UP001148629">
    <property type="component" value="Unassembled WGS sequence"/>
</dbReference>